<accession>A0A9N9DQU7</accession>
<name>A0A9N9DQU7_FUNMO</name>
<evidence type="ECO:0000313" key="2">
    <source>
        <dbReference type="EMBL" id="CAG8649079.1"/>
    </source>
</evidence>
<proteinExistence type="predicted"/>
<dbReference type="Proteomes" id="UP000789375">
    <property type="component" value="Unassembled WGS sequence"/>
</dbReference>
<evidence type="ECO:0000313" key="3">
    <source>
        <dbReference type="Proteomes" id="UP000789375"/>
    </source>
</evidence>
<keyword evidence="3" id="KW-1185">Reference proteome</keyword>
<dbReference type="AlphaFoldDB" id="A0A9N9DQU7"/>
<gene>
    <name evidence="2" type="ORF">FMOSSE_LOCUS11383</name>
</gene>
<feature type="region of interest" description="Disordered" evidence="1">
    <location>
        <begin position="60"/>
        <end position="80"/>
    </location>
</feature>
<evidence type="ECO:0000256" key="1">
    <source>
        <dbReference type="SAM" id="MobiDB-lite"/>
    </source>
</evidence>
<dbReference type="EMBL" id="CAJVPP010004388">
    <property type="protein sequence ID" value="CAG8649079.1"/>
    <property type="molecule type" value="Genomic_DNA"/>
</dbReference>
<organism evidence="2 3">
    <name type="scientific">Funneliformis mosseae</name>
    <name type="common">Endomycorrhizal fungus</name>
    <name type="synonym">Glomus mosseae</name>
    <dbReference type="NCBI Taxonomy" id="27381"/>
    <lineage>
        <taxon>Eukaryota</taxon>
        <taxon>Fungi</taxon>
        <taxon>Fungi incertae sedis</taxon>
        <taxon>Mucoromycota</taxon>
        <taxon>Glomeromycotina</taxon>
        <taxon>Glomeromycetes</taxon>
        <taxon>Glomerales</taxon>
        <taxon>Glomeraceae</taxon>
        <taxon>Funneliformis</taxon>
    </lineage>
</organism>
<comment type="caution">
    <text evidence="2">The sequence shown here is derived from an EMBL/GenBank/DDBJ whole genome shotgun (WGS) entry which is preliminary data.</text>
</comment>
<protein>
    <submittedName>
        <fullName evidence="2">10605_t:CDS:1</fullName>
    </submittedName>
</protein>
<reference evidence="2" key="1">
    <citation type="submission" date="2021-06" db="EMBL/GenBank/DDBJ databases">
        <authorList>
            <person name="Kallberg Y."/>
            <person name="Tangrot J."/>
            <person name="Rosling A."/>
        </authorList>
    </citation>
    <scope>NUCLEOTIDE SEQUENCE</scope>
    <source>
        <strain evidence="2">87-6 pot B 2015</strain>
    </source>
</reference>
<sequence>MQNPSVQTFAGSQILGLRWGASTTGVFACAIPSDASTSQQSCKDIRIEAEGDVDVEEARDVGIEADDDDLDEPKTVVLHK</sequence>